<name>A0A2P2CF89_9ZZZZ</name>
<sequence>MLNRVVGGGWHDRLVSPSEPLSSHQVVEMSTTLPDVLLKEGVNWTNITFKGKGFAWVNHPENRAMIKAHHDERAALLATSPEVYEAGWATNSSAWVTVHLERADADEVFELLEEGWRMTATKKAIRALDESRG</sequence>
<accession>A0A2P2CF89</accession>
<proteinExistence type="predicted"/>
<reference evidence="1" key="1">
    <citation type="submission" date="2015-08" db="EMBL/GenBank/DDBJ databases">
        <authorList>
            <person name="Babu N.S."/>
            <person name="Beckwith C.J."/>
            <person name="Beseler K.G."/>
            <person name="Brison A."/>
            <person name="Carone J.V."/>
            <person name="Caskin T.P."/>
            <person name="Diamond M."/>
            <person name="Durham M.E."/>
            <person name="Foxe J.M."/>
            <person name="Go M."/>
            <person name="Henderson B.A."/>
            <person name="Jones I.B."/>
            <person name="McGettigan J.A."/>
            <person name="Micheletti S.J."/>
            <person name="Nasrallah M.E."/>
            <person name="Ortiz D."/>
            <person name="Piller C.R."/>
            <person name="Privatt S.R."/>
            <person name="Schneider S.L."/>
            <person name="Sharp S."/>
            <person name="Smith T.C."/>
            <person name="Stanton J.D."/>
            <person name="Ullery H.E."/>
            <person name="Wilson R.J."/>
            <person name="Serrano M.G."/>
            <person name="Buck G."/>
            <person name="Lee V."/>
            <person name="Wang Y."/>
            <person name="Carvalho R."/>
            <person name="Voegtly L."/>
            <person name="Shi R."/>
            <person name="Duckworth R."/>
            <person name="Johnson A."/>
            <person name="Loviza R."/>
            <person name="Walstead R."/>
            <person name="Shah Z."/>
            <person name="Kiflezghi M."/>
            <person name="Wade K."/>
            <person name="Ball S.L."/>
            <person name="Bradley K.W."/>
            <person name="Asai D.J."/>
            <person name="Bowman C.A."/>
            <person name="Russell D.A."/>
            <person name="Pope W.H."/>
            <person name="Jacobs-Sera D."/>
            <person name="Hendrix R.W."/>
            <person name="Hatfull G.F."/>
        </authorList>
    </citation>
    <scope>NUCLEOTIDE SEQUENCE</scope>
</reference>
<dbReference type="EMBL" id="CZKA01000078">
    <property type="protein sequence ID" value="CUR60639.1"/>
    <property type="molecule type" value="Genomic_DNA"/>
</dbReference>
<dbReference type="AlphaFoldDB" id="A0A2P2CF89"/>
<dbReference type="SUPFAM" id="SSF142906">
    <property type="entry name" value="YjbR-like"/>
    <property type="match status" value="1"/>
</dbReference>
<dbReference type="InterPro" id="IPR038056">
    <property type="entry name" value="YjbR-like_sf"/>
</dbReference>
<evidence type="ECO:0000313" key="1">
    <source>
        <dbReference type="EMBL" id="CUR60639.1"/>
    </source>
</evidence>
<gene>
    <name evidence="1" type="ORF">NOCA280063</name>
</gene>
<organism evidence="1">
    <name type="scientific">metagenome</name>
    <dbReference type="NCBI Taxonomy" id="256318"/>
    <lineage>
        <taxon>unclassified sequences</taxon>
        <taxon>metagenomes</taxon>
    </lineage>
</organism>
<evidence type="ECO:0008006" key="2">
    <source>
        <dbReference type="Google" id="ProtNLM"/>
    </source>
</evidence>
<protein>
    <recommendedName>
        <fullName evidence="2">MmcQ/YjbR family DNA-binding protein</fullName>
    </recommendedName>
</protein>
<dbReference type="InterPro" id="IPR058532">
    <property type="entry name" value="YjbR/MT2646/Rv2570-like"/>
</dbReference>
<dbReference type="Pfam" id="PF04237">
    <property type="entry name" value="YjbR"/>
    <property type="match status" value="1"/>
</dbReference>
<dbReference type="Gene3D" id="3.90.1150.30">
    <property type="match status" value="1"/>
</dbReference>